<dbReference type="OMA" id="DICQYHS"/>
<dbReference type="InterPro" id="IPR045111">
    <property type="entry name" value="Vps41/Vps8"/>
</dbReference>
<reference evidence="1" key="1">
    <citation type="submission" date="2021-01" db="EMBL/GenBank/DDBJ databases">
        <authorList>
            <consortium name="Genoscope - CEA"/>
            <person name="William W."/>
        </authorList>
    </citation>
    <scope>NUCLEOTIDE SEQUENCE</scope>
</reference>
<accession>A0A8S1NGR1</accession>
<dbReference type="GO" id="GO:0005770">
    <property type="term" value="C:late endosome"/>
    <property type="evidence" value="ECO:0007669"/>
    <property type="project" value="TreeGrafter"/>
</dbReference>
<comment type="caution">
    <text evidence="1">The sequence shown here is derived from an EMBL/GenBank/DDBJ whole genome shotgun (WGS) entry which is preliminary data.</text>
</comment>
<dbReference type="Pfam" id="PF23410">
    <property type="entry name" value="Beta-prop_VPS8"/>
    <property type="match status" value="1"/>
</dbReference>
<dbReference type="GO" id="GO:0006623">
    <property type="term" value="P:protein targeting to vacuole"/>
    <property type="evidence" value="ECO:0007669"/>
    <property type="project" value="InterPro"/>
</dbReference>
<dbReference type="PANTHER" id="PTHR12616:SF8">
    <property type="entry name" value="VACUOLAR PROTEIN SORTING-ASSOCIATED PROTEIN 8 HOMOLOG"/>
    <property type="match status" value="1"/>
</dbReference>
<dbReference type="EMBL" id="CAJJDM010000093">
    <property type="protein sequence ID" value="CAD8092297.1"/>
    <property type="molecule type" value="Genomic_DNA"/>
</dbReference>
<evidence type="ECO:0000313" key="2">
    <source>
        <dbReference type="Proteomes" id="UP000688137"/>
    </source>
</evidence>
<dbReference type="GO" id="GO:0034058">
    <property type="term" value="P:endosomal vesicle fusion"/>
    <property type="evidence" value="ECO:0007669"/>
    <property type="project" value="TreeGrafter"/>
</dbReference>
<protein>
    <recommendedName>
        <fullName evidence="3">RING-type domain-containing protein</fullName>
    </recommendedName>
</protein>
<sequence length="1322" mass="156332">MKSLENQYKQEYPNLIACFVRNTYHLPLIKADLQDKIEEQFDQVKIENEFTIDTNIQIEQAEIFKCFNPEALNEALFQNATILRKFGRIRCLMSRGQYLAVGSNLGAVLNFYIGADPPNKSYIEMKSQLLYAAEICQTEHGSVNQLSFNLSQSQLAVGFDNGVIGIYDIINMKHLKWVKVHQIRIVSLGYVNENSFFSGDEQGNCFITRCAKGRIFYDLDSQFIIKSQPMSIIRSIPIKCKSLFNFPEYTIVALGNGYKCWVLRIQDSNVTQFTILADFQNDAPENNQCILEWDILKIEDKDRLVLGISWTNQTKSYLFQGTEYVEGKIRANFQLWKELKMSANFIYMNSIYNDLVLLLTEKGAVYTSNFSNYKTQKIMQMQQFEPLPLMYWKDNKYESQFNVCISNNEILQEIYILTSQNVTVLKYYKFEDKIRHFMENQQFLLCFQLILCIHKKVFMEFDRQKLILFAQQIIDLYSKQIARLQISGKTEEAKKRGISLVKFIIDIGTEQYLSSICDLLSKTLNDESTFFLSIVEPFIINKQFKFIPDEILLKLISLLKGQKAKIFLLLNQLDLNRVNYSIYLQACLESQLFSPMIYLCTNSGKNEFLTPLFQIWNYSMKQSQLENFEEEIIGVRKVISFIEYILLGKLYDGQSIPITTLKSTIEMMVVWIFEENNLRRMIWVDPYGAFYILYQIMSTTKLHQIELDHSKQLNVIQSVLKMFINPTYRWKFQQQEFEIQQQYNDIRGYENYDIQTAYSFFIIKVIFILKLEVEFDIMMDILLFCTFNKSFLFYIDYRSYAEVIEKIELGQLEQHQSHSEIIEYFQQRLMLKFVHILVNKIKTTKHKEQIEMLNGFTDLKQIPLIQAYLYYYVGEYQTPVSIYLKSNNILVQKQVFKYLHDTLISMHGKETYTKLNAIIVSKLQDLINLDIQKTRELICQFQKDNELQIIDKLGQNKKLQLKYIETVIKKDINSEFGLSNILLTKHIELLCELEPERVLQQLKKIHYPLEEVLEICKKFQNIESTAYVYCRLGFIGDAVQLQIVLLRNMISKVIAKQKNVDTIEQREYDEIENKMNEISDICQYHSDNPDKSWYYFIDSLIELNTQISENQLNKILVRKIGQLFEDISTHTPLDLFAQRLGTRYSNINIKEYKGNFIKLVNTFSYQHYFIQNAKFIIQRFFNMESQNFLKAHLEGYFTLNYCDICNEQIDNKGYKYLCGHFIHIECKQKDHQACSKCLQSERFFLEHTVQKQKLKISRMKNDEQIKQIDTKQLNPTNQRQKEDKTEVKINNSGKLFLFDIEREQKYDMRIENDISKLIRANM</sequence>
<keyword evidence="2" id="KW-1185">Reference proteome</keyword>
<dbReference type="GO" id="GO:0030897">
    <property type="term" value="C:HOPS complex"/>
    <property type="evidence" value="ECO:0007669"/>
    <property type="project" value="TreeGrafter"/>
</dbReference>
<organism evidence="1 2">
    <name type="scientific">Paramecium primaurelia</name>
    <dbReference type="NCBI Taxonomy" id="5886"/>
    <lineage>
        <taxon>Eukaryota</taxon>
        <taxon>Sar</taxon>
        <taxon>Alveolata</taxon>
        <taxon>Ciliophora</taxon>
        <taxon>Intramacronucleata</taxon>
        <taxon>Oligohymenophorea</taxon>
        <taxon>Peniculida</taxon>
        <taxon>Parameciidae</taxon>
        <taxon>Paramecium</taxon>
    </lineage>
</organism>
<dbReference type="PANTHER" id="PTHR12616">
    <property type="entry name" value="VACUOLAR PROTEIN SORTING VPS41"/>
    <property type="match status" value="1"/>
</dbReference>
<evidence type="ECO:0008006" key="3">
    <source>
        <dbReference type="Google" id="ProtNLM"/>
    </source>
</evidence>
<dbReference type="Proteomes" id="UP000688137">
    <property type="component" value="Unassembled WGS sequence"/>
</dbReference>
<proteinExistence type="predicted"/>
<gene>
    <name evidence="1" type="ORF">PPRIM_AZ9-3.1.T0900095</name>
</gene>
<name>A0A8S1NGR1_PARPR</name>
<evidence type="ECO:0000313" key="1">
    <source>
        <dbReference type="EMBL" id="CAD8092297.1"/>
    </source>
</evidence>